<evidence type="ECO:0000256" key="1">
    <source>
        <dbReference type="SAM" id="MobiDB-lite"/>
    </source>
</evidence>
<comment type="caution">
    <text evidence="2">The sequence shown here is derived from an EMBL/GenBank/DDBJ whole genome shotgun (WGS) entry which is preliminary data.</text>
</comment>
<dbReference type="Proteomes" id="UP000540506">
    <property type="component" value="Unassembled WGS sequence"/>
</dbReference>
<dbReference type="EMBL" id="JACHJV010000003">
    <property type="protein sequence ID" value="MBB4928365.1"/>
    <property type="molecule type" value="Genomic_DNA"/>
</dbReference>
<organism evidence="2 3">
    <name type="scientific">Kitasatospora kifunensis</name>
    <name type="common">Streptomyces kifunensis</name>
    <dbReference type="NCBI Taxonomy" id="58351"/>
    <lineage>
        <taxon>Bacteria</taxon>
        <taxon>Bacillati</taxon>
        <taxon>Actinomycetota</taxon>
        <taxon>Actinomycetes</taxon>
        <taxon>Kitasatosporales</taxon>
        <taxon>Streptomycetaceae</taxon>
        <taxon>Kitasatospora</taxon>
    </lineage>
</organism>
<accession>A0A7W7W068</accession>
<keyword evidence="3" id="KW-1185">Reference proteome</keyword>
<reference evidence="2 3" key="1">
    <citation type="submission" date="2020-08" db="EMBL/GenBank/DDBJ databases">
        <title>Sequencing the genomes of 1000 actinobacteria strains.</title>
        <authorList>
            <person name="Klenk H.-P."/>
        </authorList>
    </citation>
    <scope>NUCLEOTIDE SEQUENCE [LARGE SCALE GENOMIC DNA]</scope>
    <source>
        <strain evidence="2 3">DSM 41654</strain>
    </source>
</reference>
<gene>
    <name evidence="2" type="ORF">FHR34_007462</name>
</gene>
<feature type="region of interest" description="Disordered" evidence="1">
    <location>
        <begin position="1"/>
        <end position="45"/>
    </location>
</feature>
<protein>
    <submittedName>
        <fullName evidence="2">Uncharacterized protein</fullName>
    </submittedName>
</protein>
<proteinExistence type="predicted"/>
<evidence type="ECO:0000313" key="2">
    <source>
        <dbReference type="EMBL" id="MBB4928365.1"/>
    </source>
</evidence>
<dbReference type="AlphaFoldDB" id="A0A7W7W068"/>
<evidence type="ECO:0000313" key="3">
    <source>
        <dbReference type="Proteomes" id="UP000540506"/>
    </source>
</evidence>
<name>A0A7W7W068_KITKI</name>
<sequence>MKPSSSPRLWPTVPKDTGSTEAARRITAAGGVKDSDRENPRSSTESLTGLFLPFLLLTGAAS</sequence>